<evidence type="ECO:0000313" key="2">
    <source>
        <dbReference type="EMBL" id="MBO2455474.1"/>
    </source>
</evidence>
<name>A0A939PSK5_9ACTN</name>
<evidence type="ECO:0000313" key="3">
    <source>
        <dbReference type="Proteomes" id="UP000669179"/>
    </source>
</evidence>
<dbReference type="EMBL" id="JAGEOJ010000037">
    <property type="protein sequence ID" value="MBO2455474.1"/>
    <property type="molecule type" value="Genomic_DNA"/>
</dbReference>
<proteinExistence type="predicted"/>
<dbReference type="PANTHER" id="PTHR11079">
    <property type="entry name" value="CYTOSINE DEAMINASE FAMILY MEMBER"/>
    <property type="match status" value="1"/>
</dbReference>
<dbReference type="PROSITE" id="PS51747">
    <property type="entry name" value="CYT_DCMP_DEAMINASES_2"/>
    <property type="match status" value="1"/>
</dbReference>
<organism evidence="2 3">
    <name type="scientific">Actinomadura barringtoniae</name>
    <dbReference type="NCBI Taxonomy" id="1427535"/>
    <lineage>
        <taxon>Bacteria</taxon>
        <taxon>Bacillati</taxon>
        <taxon>Actinomycetota</taxon>
        <taxon>Actinomycetes</taxon>
        <taxon>Streptosporangiales</taxon>
        <taxon>Thermomonosporaceae</taxon>
        <taxon>Actinomadura</taxon>
    </lineage>
</organism>
<accession>A0A939PSK5</accession>
<feature type="domain" description="CMP/dCMP-type deaminase" evidence="1">
    <location>
        <begin position="14"/>
        <end position="158"/>
    </location>
</feature>
<dbReference type="GO" id="GO:0008835">
    <property type="term" value="F:diaminohydroxyphosphoribosylaminopyrimidine deaminase activity"/>
    <property type="evidence" value="ECO:0007669"/>
    <property type="project" value="TreeGrafter"/>
</dbReference>
<sequence length="177" mass="18878">MADGMTDGVALPADPDLEWLRLACDLAALCPPSQTAFSVGAVIVGMDGQEIVRGYSRENDPHDHAEESALKKAAVEDPALKKAAPKKAALARTAADLRGTTIYSSLEPCGERKSRPLTCTDLILRAGIGRVVFAWREPSLFVEGQGVERLLAAGVEVVERPELADLARLPNAHLLTP</sequence>
<comment type="caution">
    <text evidence="2">The sequence shown here is derived from an EMBL/GenBank/DDBJ whole genome shotgun (WGS) entry which is preliminary data.</text>
</comment>
<dbReference type="Gene3D" id="3.40.140.10">
    <property type="entry name" value="Cytidine Deaminase, domain 2"/>
    <property type="match status" value="1"/>
</dbReference>
<dbReference type="AlphaFoldDB" id="A0A939PSK5"/>
<protein>
    <submittedName>
        <fullName evidence="2">dCMP deaminase</fullName>
    </submittedName>
</protein>
<dbReference type="InterPro" id="IPR002125">
    <property type="entry name" value="CMP_dCMP_dom"/>
</dbReference>
<reference evidence="2" key="1">
    <citation type="submission" date="2021-03" db="EMBL/GenBank/DDBJ databases">
        <authorList>
            <person name="Kanchanasin P."/>
            <person name="Saeng-In P."/>
            <person name="Phongsopitanun W."/>
            <person name="Yuki M."/>
            <person name="Kudo T."/>
            <person name="Ohkuma M."/>
            <person name="Tanasupawat S."/>
        </authorList>
    </citation>
    <scope>NUCLEOTIDE SEQUENCE</scope>
    <source>
        <strain evidence="2">GKU 128</strain>
    </source>
</reference>
<keyword evidence="3" id="KW-1185">Reference proteome</keyword>
<gene>
    <name evidence="2" type="ORF">J4573_50935</name>
</gene>
<dbReference type="Proteomes" id="UP000669179">
    <property type="component" value="Unassembled WGS sequence"/>
</dbReference>
<dbReference type="PANTHER" id="PTHR11079:SF162">
    <property type="entry name" value="RIBOFLAVIN BIOSYNTHESIS PROTEIN PYRD, CHLOROPLASTIC"/>
    <property type="match status" value="1"/>
</dbReference>
<dbReference type="InterPro" id="IPR016193">
    <property type="entry name" value="Cytidine_deaminase-like"/>
</dbReference>
<evidence type="ECO:0000259" key="1">
    <source>
        <dbReference type="PROSITE" id="PS51747"/>
    </source>
</evidence>
<dbReference type="Pfam" id="PF00383">
    <property type="entry name" value="dCMP_cyt_deam_1"/>
    <property type="match status" value="1"/>
</dbReference>
<dbReference type="SUPFAM" id="SSF53927">
    <property type="entry name" value="Cytidine deaminase-like"/>
    <property type="match status" value="1"/>
</dbReference>